<dbReference type="InterPro" id="IPR003761">
    <property type="entry name" value="Exonuc_VII_S"/>
</dbReference>
<dbReference type="EC" id="3.1.11.6" evidence="6"/>
<dbReference type="PIRSF" id="PIRSF006488">
    <property type="entry name" value="Exonuc_VII_S"/>
    <property type="match status" value="1"/>
</dbReference>
<dbReference type="HAMAP" id="MF_00337">
    <property type="entry name" value="Exonuc_7_S"/>
    <property type="match status" value="1"/>
</dbReference>
<dbReference type="GO" id="GO:0008855">
    <property type="term" value="F:exodeoxyribonuclease VII activity"/>
    <property type="evidence" value="ECO:0007669"/>
    <property type="project" value="UniProtKB-UniRule"/>
</dbReference>
<dbReference type="Proteomes" id="UP000018559">
    <property type="component" value="Unassembled WGS sequence"/>
</dbReference>
<comment type="subunit">
    <text evidence="6">Heterooligomer composed of large and small subunits.</text>
</comment>
<evidence type="ECO:0000256" key="6">
    <source>
        <dbReference type="HAMAP-Rule" id="MF_00337"/>
    </source>
</evidence>
<dbReference type="SUPFAM" id="SSF116842">
    <property type="entry name" value="XseB-like"/>
    <property type="match status" value="1"/>
</dbReference>
<evidence type="ECO:0000256" key="4">
    <source>
        <dbReference type="ARBA" id="ARBA00022801"/>
    </source>
</evidence>
<protein>
    <recommendedName>
        <fullName evidence="6">Exodeoxyribonuclease 7 small subunit</fullName>
        <ecNumber evidence="6">3.1.11.6</ecNumber>
    </recommendedName>
    <alternativeName>
        <fullName evidence="6">Exodeoxyribonuclease VII small subunit</fullName>
        <shortName evidence="6">Exonuclease VII small subunit</shortName>
    </alternativeName>
</protein>
<reference evidence="7 8" key="1">
    <citation type="journal article" date="2014" name="Genome Announc.">
        <title>The Genome of the Predominant Equine Lactobacillus Species, Lactobacillus equi, Is Reflective of Its Lifestyle Adaptations to an Herbivorous Host.</title>
        <authorList>
            <person name="O'Donnell M.M."/>
            <person name="Harris H.M."/>
            <person name="O'Toole P.W."/>
            <person name="Ross R.P."/>
        </authorList>
    </citation>
    <scope>NUCLEOTIDE SEQUENCE [LARGE SCALE GENOMIC DNA]</scope>
    <source>
        <strain evidence="7 8">DPC 6820</strain>
    </source>
</reference>
<keyword evidence="5 6" id="KW-0269">Exonuclease</keyword>
<dbReference type="GO" id="GO:0005829">
    <property type="term" value="C:cytosol"/>
    <property type="evidence" value="ECO:0007669"/>
    <property type="project" value="TreeGrafter"/>
</dbReference>
<dbReference type="InterPro" id="IPR037004">
    <property type="entry name" value="Exonuc_VII_ssu_sf"/>
</dbReference>
<dbReference type="PATRIC" id="fig|1392007.3.peg.267"/>
<accession>V7HZV5</accession>
<sequence length="72" mass="8360">MTERTFEQNLAELEQIVNRLEQGDVSLEDSLQQFQRGMSLSKQLQDTLTQAETTFTKMVNDNGQEEPFSEEF</sequence>
<evidence type="ECO:0000313" key="8">
    <source>
        <dbReference type="Proteomes" id="UP000018559"/>
    </source>
</evidence>
<evidence type="ECO:0000256" key="1">
    <source>
        <dbReference type="ARBA" id="ARBA00009998"/>
    </source>
</evidence>
<keyword evidence="4 6" id="KW-0378">Hydrolase</keyword>
<dbReference type="Gene3D" id="1.10.287.1040">
    <property type="entry name" value="Exonuclease VII, small subunit"/>
    <property type="match status" value="1"/>
</dbReference>
<evidence type="ECO:0000256" key="3">
    <source>
        <dbReference type="ARBA" id="ARBA00022722"/>
    </source>
</evidence>
<comment type="caution">
    <text evidence="7">The sequence shown here is derived from an EMBL/GenBank/DDBJ whole genome shotgun (WGS) entry which is preliminary data.</text>
</comment>
<name>V7HZV5_9LACO</name>
<dbReference type="PANTHER" id="PTHR34137:SF1">
    <property type="entry name" value="EXODEOXYRIBONUCLEASE 7 SMALL SUBUNIT"/>
    <property type="match status" value="1"/>
</dbReference>
<proteinExistence type="inferred from homology"/>
<gene>
    <name evidence="6" type="primary">xseB</name>
    <name evidence="7" type="ORF">LEQ_0222c</name>
</gene>
<dbReference type="NCBIfam" id="NF002138">
    <property type="entry name" value="PRK00977.1-2"/>
    <property type="match status" value="1"/>
</dbReference>
<comment type="catalytic activity">
    <reaction evidence="6">
        <text>Exonucleolytic cleavage in either 5'- to 3'- or 3'- to 5'-direction to yield nucleoside 5'-phosphates.</text>
        <dbReference type="EC" id="3.1.11.6"/>
    </reaction>
</comment>
<dbReference type="EMBL" id="AWWH01000040">
    <property type="protein sequence ID" value="ETA74825.1"/>
    <property type="molecule type" value="Genomic_DNA"/>
</dbReference>
<dbReference type="GO" id="GO:0009318">
    <property type="term" value="C:exodeoxyribonuclease VII complex"/>
    <property type="evidence" value="ECO:0007669"/>
    <property type="project" value="UniProtKB-UniRule"/>
</dbReference>
<dbReference type="GO" id="GO:0006308">
    <property type="term" value="P:DNA catabolic process"/>
    <property type="evidence" value="ECO:0007669"/>
    <property type="project" value="UniProtKB-UniRule"/>
</dbReference>
<comment type="subcellular location">
    <subcellularLocation>
        <location evidence="6">Cytoplasm</location>
    </subcellularLocation>
</comment>
<keyword evidence="3 6" id="KW-0540">Nuclease</keyword>
<dbReference type="AlphaFoldDB" id="V7HZV5"/>
<dbReference type="RefSeq" id="WP_023858873.1">
    <property type="nucleotide sequence ID" value="NZ_AWWH01000040.1"/>
</dbReference>
<keyword evidence="8" id="KW-1185">Reference proteome</keyword>
<comment type="similarity">
    <text evidence="1 6">Belongs to the XseB family.</text>
</comment>
<dbReference type="NCBIfam" id="TIGR01280">
    <property type="entry name" value="xseB"/>
    <property type="match status" value="1"/>
</dbReference>
<evidence type="ECO:0000256" key="2">
    <source>
        <dbReference type="ARBA" id="ARBA00022490"/>
    </source>
</evidence>
<comment type="function">
    <text evidence="6">Bidirectionally degrades single-stranded DNA into large acid-insoluble oligonucleotides, which are then degraded further into small acid-soluble oligonucleotides.</text>
</comment>
<dbReference type="Pfam" id="PF02609">
    <property type="entry name" value="Exonuc_VII_S"/>
    <property type="match status" value="1"/>
</dbReference>
<organism evidence="7 8">
    <name type="scientific">Ligilactobacillus equi DPC 6820</name>
    <dbReference type="NCBI Taxonomy" id="1392007"/>
    <lineage>
        <taxon>Bacteria</taxon>
        <taxon>Bacillati</taxon>
        <taxon>Bacillota</taxon>
        <taxon>Bacilli</taxon>
        <taxon>Lactobacillales</taxon>
        <taxon>Lactobacillaceae</taxon>
        <taxon>Ligilactobacillus</taxon>
    </lineage>
</organism>
<dbReference type="PANTHER" id="PTHR34137">
    <property type="entry name" value="EXODEOXYRIBONUCLEASE 7 SMALL SUBUNIT"/>
    <property type="match status" value="1"/>
</dbReference>
<keyword evidence="2 6" id="KW-0963">Cytoplasm</keyword>
<evidence type="ECO:0000256" key="5">
    <source>
        <dbReference type="ARBA" id="ARBA00022839"/>
    </source>
</evidence>
<evidence type="ECO:0000313" key="7">
    <source>
        <dbReference type="EMBL" id="ETA74825.1"/>
    </source>
</evidence>